<feature type="region of interest" description="Disordered" evidence="1">
    <location>
        <begin position="28"/>
        <end position="67"/>
    </location>
</feature>
<organism evidence="2 3">
    <name type="scientific">Portunus trituberculatus</name>
    <name type="common">Swimming crab</name>
    <name type="synonym">Neptunus trituberculatus</name>
    <dbReference type="NCBI Taxonomy" id="210409"/>
    <lineage>
        <taxon>Eukaryota</taxon>
        <taxon>Metazoa</taxon>
        <taxon>Ecdysozoa</taxon>
        <taxon>Arthropoda</taxon>
        <taxon>Crustacea</taxon>
        <taxon>Multicrustacea</taxon>
        <taxon>Malacostraca</taxon>
        <taxon>Eumalacostraca</taxon>
        <taxon>Eucarida</taxon>
        <taxon>Decapoda</taxon>
        <taxon>Pleocyemata</taxon>
        <taxon>Brachyura</taxon>
        <taxon>Eubrachyura</taxon>
        <taxon>Portunoidea</taxon>
        <taxon>Portunidae</taxon>
        <taxon>Portuninae</taxon>
        <taxon>Portunus</taxon>
    </lineage>
</organism>
<proteinExistence type="predicted"/>
<dbReference type="Proteomes" id="UP000324222">
    <property type="component" value="Unassembled WGS sequence"/>
</dbReference>
<dbReference type="EMBL" id="VSRR010116560">
    <property type="protein sequence ID" value="MPC98996.1"/>
    <property type="molecule type" value="Genomic_DNA"/>
</dbReference>
<evidence type="ECO:0000313" key="2">
    <source>
        <dbReference type="EMBL" id="MPC98996.1"/>
    </source>
</evidence>
<evidence type="ECO:0000313" key="3">
    <source>
        <dbReference type="Proteomes" id="UP000324222"/>
    </source>
</evidence>
<protein>
    <submittedName>
        <fullName evidence="2">Uncharacterized protein</fullName>
    </submittedName>
</protein>
<comment type="caution">
    <text evidence="2">The sequence shown here is derived from an EMBL/GenBank/DDBJ whole genome shotgun (WGS) entry which is preliminary data.</text>
</comment>
<name>A0A5B7JXG0_PORTR</name>
<evidence type="ECO:0000256" key="1">
    <source>
        <dbReference type="SAM" id="MobiDB-lite"/>
    </source>
</evidence>
<sequence>MFWHYERVELEGTCKTACDIRWRGPHRTKCQKENDDKAEVFNPQANVATNSDEDKEPNQQVKREENR</sequence>
<dbReference type="AlphaFoldDB" id="A0A5B7JXG0"/>
<reference evidence="2 3" key="1">
    <citation type="submission" date="2019-05" db="EMBL/GenBank/DDBJ databases">
        <title>Another draft genome of Portunus trituberculatus and its Hox gene families provides insights of decapod evolution.</title>
        <authorList>
            <person name="Jeong J.-H."/>
            <person name="Song I."/>
            <person name="Kim S."/>
            <person name="Choi T."/>
            <person name="Kim D."/>
            <person name="Ryu S."/>
            <person name="Kim W."/>
        </authorList>
    </citation>
    <scope>NUCLEOTIDE SEQUENCE [LARGE SCALE GENOMIC DNA]</scope>
    <source>
        <tissue evidence="2">Muscle</tissue>
    </source>
</reference>
<accession>A0A5B7JXG0</accession>
<gene>
    <name evidence="2" type="ORF">E2C01_094388</name>
</gene>
<feature type="compositionally biased region" description="Basic and acidic residues" evidence="1">
    <location>
        <begin position="30"/>
        <end position="39"/>
    </location>
</feature>
<keyword evidence="3" id="KW-1185">Reference proteome</keyword>